<reference evidence="1" key="1">
    <citation type="journal article" date="2014" name="Int. J. Syst. Evol. Microbiol.">
        <title>Complete genome of a new Firmicutes species belonging to the dominant human colonic microbiota ('Ruminococcus bicirculans') reveals two chromosomes and a selective capacity to utilize plant glucans.</title>
        <authorList>
            <consortium name="NISC Comparative Sequencing Program"/>
            <person name="Wegmann U."/>
            <person name="Louis P."/>
            <person name="Goesmann A."/>
            <person name="Henrissat B."/>
            <person name="Duncan S.H."/>
            <person name="Flint H.J."/>
        </authorList>
    </citation>
    <scope>NUCLEOTIDE SEQUENCE</scope>
    <source>
        <strain evidence="1">NBRC 109054</strain>
    </source>
</reference>
<dbReference type="Gene3D" id="3.30.70.100">
    <property type="match status" value="1"/>
</dbReference>
<sequence>MTYVTMTFWRATELSDETIATSNEKYLPLIKSIGATGVRMVRTGNLSFCVITEYTDSETAQAAQSKIDDLRFQAASELPITLVDVQSGDVVAGTY</sequence>
<accession>A0ABW2BC21</accession>
<evidence type="ECO:0008006" key="4">
    <source>
        <dbReference type="Google" id="ProtNLM"/>
    </source>
</evidence>
<evidence type="ECO:0000313" key="3">
    <source>
        <dbReference type="Proteomes" id="UP001596353"/>
    </source>
</evidence>
<name>A0ABW2BC21_9RHOB</name>
<dbReference type="EMBL" id="JBHSWG010000008">
    <property type="protein sequence ID" value="MFC6763014.1"/>
    <property type="molecule type" value="Genomic_DNA"/>
</dbReference>
<reference evidence="3" key="2">
    <citation type="journal article" date="2019" name="Int. J. Syst. Evol. Microbiol.">
        <title>The Global Catalogue of Microorganisms (GCM) 10K type strain sequencing project: providing services to taxonomists for standard genome sequencing and annotation.</title>
        <authorList>
            <consortium name="The Broad Institute Genomics Platform"/>
            <consortium name="The Broad Institute Genome Sequencing Center for Infectious Disease"/>
            <person name="Wu L."/>
            <person name="Ma J."/>
        </authorList>
    </citation>
    <scope>NUCLEOTIDE SEQUENCE [LARGE SCALE GENOMIC DNA]</scope>
    <source>
        <strain evidence="3">CCUG 66188</strain>
    </source>
</reference>
<comment type="caution">
    <text evidence="1">The sequence shown here is derived from an EMBL/GenBank/DDBJ whole genome shotgun (WGS) entry which is preliminary data.</text>
</comment>
<organism evidence="1 3">
    <name type="scientific">Sulfitobacter porphyrae</name>
    <dbReference type="NCBI Taxonomy" id="1246864"/>
    <lineage>
        <taxon>Bacteria</taxon>
        <taxon>Pseudomonadati</taxon>
        <taxon>Pseudomonadota</taxon>
        <taxon>Alphaproteobacteria</taxon>
        <taxon>Rhodobacterales</taxon>
        <taxon>Roseobacteraceae</taxon>
        <taxon>Sulfitobacter</taxon>
    </lineage>
</organism>
<evidence type="ECO:0000313" key="2">
    <source>
        <dbReference type="EMBL" id="MFC6763140.1"/>
    </source>
</evidence>
<dbReference type="Proteomes" id="UP001596353">
    <property type="component" value="Unassembled WGS sequence"/>
</dbReference>
<evidence type="ECO:0000313" key="1">
    <source>
        <dbReference type="EMBL" id="MFC6763014.1"/>
    </source>
</evidence>
<gene>
    <name evidence="1" type="ORF">ACFQFQ_30895</name>
    <name evidence="2" type="ORF">ACFQFQ_31720</name>
</gene>
<reference evidence="1" key="3">
    <citation type="submission" date="2024-09" db="EMBL/GenBank/DDBJ databases">
        <authorList>
            <person name="Sun Q."/>
            <person name="Mori K."/>
        </authorList>
    </citation>
    <scope>NUCLEOTIDE SEQUENCE</scope>
    <source>
        <strain evidence="1">NBRC 109054</strain>
    </source>
</reference>
<protein>
    <recommendedName>
        <fullName evidence="4">DUF1330 domain-containing protein</fullName>
    </recommendedName>
</protein>
<proteinExistence type="predicted"/>
<dbReference type="EMBL" id="JBHSWG010000008">
    <property type="protein sequence ID" value="MFC6763140.1"/>
    <property type="molecule type" value="Genomic_DNA"/>
</dbReference>
<keyword evidence="3" id="KW-1185">Reference proteome</keyword>